<feature type="domain" description="Glycosyltransferase 2-like" evidence="1">
    <location>
        <begin position="10"/>
        <end position="134"/>
    </location>
</feature>
<dbReference type="InterPro" id="IPR001173">
    <property type="entry name" value="Glyco_trans_2-like"/>
</dbReference>
<dbReference type="AlphaFoldDB" id="A0A1N7LX33"/>
<dbReference type="GO" id="GO:0016740">
    <property type="term" value="F:transferase activity"/>
    <property type="evidence" value="ECO:0007669"/>
    <property type="project" value="UniProtKB-KW"/>
</dbReference>
<evidence type="ECO:0000313" key="2">
    <source>
        <dbReference type="EMBL" id="SIS78339.1"/>
    </source>
</evidence>
<dbReference type="InterPro" id="IPR029044">
    <property type="entry name" value="Nucleotide-diphossugar_trans"/>
</dbReference>
<dbReference type="EMBL" id="FTOL01000002">
    <property type="protein sequence ID" value="SIS78339.1"/>
    <property type="molecule type" value="Genomic_DNA"/>
</dbReference>
<dbReference type="OrthoDB" id="1351873at2"/>
<evidence type="ECO:0000259" key="1">
    <source>
        <dbReference type="Pfam" id="PF00535"/>
    </source>
</evidence>
<keyword evidence="2" id="KW-0808">Transferase</keyword>
<evidence type="ECO:0000313" key="3">
    <source>
        <dbReference type="Proteomes" id="UP000186744"/>
    </source>
</evidence>
<proteinExistence type="predicted"/>
<dbReference type="RefSeq" id="WP_076550967.1">
    <property type="nucleotide sequence ID" value="NZ_FTOL01000002.1"/>
</dbReference>
<accession>A0A1N7LX33</accession>
<keyword evidence="3" id="KW-1185">Reference proteome</keyword>
<gene>
    <name evidence="2" type="ORF">SAMN05421786_10255</name>
</gene>
<protein>
    <submittedName>
        <fullName evidence="2">Glycosyltransferase, GT2 family</fullName>
    </submittedName>
</protein>
<dbReference type="STRING" id="373668.SAMN05421786_10255"/>
<sequence>MININDIQFVIVLYNETLNNSESFQTVTKSLNTLNITEKASLFVYDNSPIPQKLEEYEQWSTEYINDPKNSGLSKAYNCAAEYASQNNKKWLFLLDQDTEFPENALELYLRAMNKYESIYMFVPVLNIENGKIMSPFISKHKWGRFAKTIDPGIHYFNKTSPVNSGLCVRLDKFDEVGGYNENVKVDGADFQFIERYKRKFSSYYVLDVQGFQNFSLFESDINKVIKRYKIFLADVKRFETHETTDIFFYHLLALKRTTRLFLDTKKIIFFKIFFSNYIFNRK</sequence>
<dbReference type="Pfam" id="PF00535">
    <property type="entry name" value="Glycos_transf_2"/>
    <property type="match status" value="1"/>
</dbReference>
<dbReference type="Proteomes" id="UP000186744">
    <property type="component" value="Unassembled WGS sequence"/>
</dbReference>
<dbReference type="Gene3D" id="3.90.550.10">
    <property type="entry name" value="Spore Coat Polysaccharide Biosynthesis Protein SpsA, Chain A"/>
    <property type="match status" value="1"/>
</dbReference>
<dbReference type="SUPFAM" id="SSF53448">
    <property type="entry name" value="Nucleotide-diphospho-sugar transferases"/>
    <property type="match status" value="1"/>
</dbReference>
<name>A0A1N7LX33_9FLAO</name>
<reference evidence="3" key="1">
    <citation type="submission" date="2017-01" db="EMBL/GenBank/DDBJ databases">
        <authorList>
            <person name="Varghese N."/>
            <person name="Submissions S."/>
        </authorList>
    </citation>
    <scope>NUCLEOTIDE SEQUENCE [LARGE SCALE GENOMIC DNA]</scope>
    <source>
        <strain evidence="3">DSM 18017</strain>
    </source>
</reference>
<organism evidence="2 3">
    <name type="scientific">Chryseobacterium ureilyticum</name>
    <dbReference type="NCBI Taxonomy" id="373668"/>
    <lineage>
        <taxon>Bacteria</taxon>
        <taxon>Pseudomonadati</taxon>
        <taxon>Bacteroidota</taxon>
        <taxon>Flavobacteriia</taxon>
        <taxon>Flavobacteriales</taxon>
        <taxon>Weeksellaceae</taxon>
        <taxon>Chryseobacterium group</taxon>
        <taxon>Chryseobacterium</taxon>
    </lineage>
</organism>